<dbReference type="SUPFAM" id="SSF63737">
    <property type="entry name" value="Leukotriene A4 hydrolase N-terminal domain"/>
    <property type="match status" value="1"/>
</dbReference>
<evidence type="ECO:0000313" key="13">
    <source>
        <dbReference type="EMBL" id="CAE6355893.1"/>
    </source>
</evidence>
<dbReference type="SUPFAM" id="SSF47370">
    <property type="entry name" value="Bromodomain"/>
    <property type="match status" value="3"/>
</dbReference>
<dbReference type="InterPro" id="IPR036427">
    <property type="entry name" value="Bromodomain-like_sf"/>
</dbReference>
<feature type="signal peptide" evidence="11">
    <location>
        <begin position="1"/>
        <end position="17"/>
    </location>
</feature>
<feature type="coiled-coil region" evidence="9">
    <location>
        <begin position="1149"/>
        <end position="1178"/>
    </location>
</feature>
<evidence type="ECO:0000256" key="10">
    <source>
        <dbReference type="SAM" id="MobiDB-lite"/>
    </source>
</evidence>
<feature type="compositionally biased region" description="Basic and acidic residues" evidence="10">
    <location>
        <begin position="1923"/>
        <end position="1937"/>
    </location>
</feature>
<dbReference type="GO" id="GO:0006325">
    <property type="term" value="P:chromatin organization"/>
    <property type="evidence" value="ECO:0007669"/>
    <property type="project" value="UniProtKB-ARBA"/>
</dbReference>
<feature type="compositionally biased region" description="Pro residues" evidence="10">
    <location>
        <begin position="1779"/>
        <end position="1799"/>
    </location>
</feature>
<dbReference type="GO" id="GO:0006367">
    <property type="term" value="P:transcription initiation at RNA polymerase II promoter"/>
    <property type="evidence" value="ECO:0007669"/>
    <property type="project" value="TreeGrafter"/>
</dbReference>
<dbReference type="GO" id="GO:0003682">
    <property type="term" value="F:chromatin binding"/>
    <property type="evidence" value="ECO:0007669"/>
    <property type="project" value="TreeGrafter"/>
</dbReference>
<dbReference type="PRINTS" id="PR00503">
    <property type="entry name" value="BROMODOMAIN"/>
</dbReference>
<protein>
    <recommendedName>
        <fullName evidence="3">Transcription initiation factor TFIID subunit 2</fullName>
    </recommendedName>
</protein>
<feature type="compositionally biased region" description="Pro residues" evidence="10">
    <location>
        <begin position="1440"/>
        <end position="1450"/>
    </location>
</feature>
<evidence type="ECO:0000256" key="8">
    <source>
        <dbReference type="PROSITE-ProRule" id="PRU00035"/>
    </source>
</evidence>
<evidence type="ECO:0000256" key="3">
    <source>
        <dbReference type="ARBA" id="ARBA00017363"/>
    </source>
</evidence>
<dbReference type="PROSITE" id="PS00633">
    <property type="entry name" value="BROMODOMAIN_1"/>
    <property type="match status" value="2"/>
</dbReference>
<feature type="region of interest" description="Disordered" evidence="10">
    <location>
        <begin position="1668"/>
        <end position="1988"/>
    </location>
</feature>
<feature type="compositionally biased region" description="Pro residues" evidence="10">
    <location>
        <begin position="1835"/>
        <end position="1847"/>
    </location>
</feature>
<feature type="domain" description="Bromo" evidence="12">
    <location>
        <begin position="2001"/>
        <end position="2073"/>
    </location>
</feature>
<dbReference type="Gene3D" id="2.60.40.1730">
    <property type="entry name" value="tricorn interacting facor f3 domain"/>
    <property type="match status" value="1"/>
</dbReference>
<evidence type="ECO:0000256" key="9">
    <source>
        <dbReference type="SAM" id="Coils"/>
    </source>
</evidence>
<evidence type="ECO:0000256" key="11">
    <source>
        <dbReference type="SAM" id="SignalP"/>
    </source>
</evidence>
<dbReference type="PANTHER" id="PTHR15137:SF9">
    <property type="entry name" value="TRANSCRIPTION INITIATION FACTOR TFIID SUBUNIT 2"/>
    <property type="match status" value="1"/>
</dbReference>
<dbReference type="PANTHER" id="PTHR15137">
    <property type="entry name" value="TRANSCRIPTION INITIATION FACTOR TFIID"/>
    <property type="match status" value="1"/>
</dbReference>
<dbReference type="GO" id="GO:0005669">
    <property type="term" value="C:transcription factor TFIID complex"/>
    <property type="evidence" value="ECO:0007669"/>
    <property type="project" value="InterPro"/>
</dbReference>
<dbReference type="InterPro" id="IPR018359">
    <property type="entry name" value="Bromodomain_CS"/>
</dbReference>
<feature type="domain" description="Bromo" evidence="12">
    <location>
        <begin position="1562"/>
        <end position="1634"/>
    </location>
</feature>
<gene>
    <name evidence="13" type="ORF">RDB_LOCUS14939</name>
</gene>
<feature type="compositionally biased region" description="Basic and acidic residues" evidence="10">
    <location>
        <begin position="1822"/>
        <end position="1831"/>
    </location>
</feature>
<evidence type="ECO:0000256" key="4">
    <source>
        <dbReference type="ARBA" id="ARBA00023015"/>
    </source>
</evidence>
<dbReference type="Pfam" id="PF25316">
    <property type="entry name" value="TAF2_3rd"/>
    <property type="match status" value="1"/>
</dbReference>
<keyword evidence="6" id="KW-0804">Transcription</keyword>
<comment type="caution">
    <text evidence="13">The sequence shown here is derived from an EMBL/GenBank/DDBJ whole genome shotgun (WGS) entry which is preliminary data.</text>
</comment>
<evidence type="ECO:0000256" key="6">
    <source>
        <dbReference type="ARBA" id="ARBA00023163"/>
    </source>
</evidence>
<dbReference type="Gene3D" id="1.10.390.10">
    <property type="entry name" value="Neutral Protease Domain 2"/>
    <property type="match status" value="1"/>
</dbReference>
<feature type="region of interest" description="Disordered" evidence="10">
    <location>
        <begin position="1404"/>
        <end position="1504"/>
    </location>
</feature>
<dbReference type="EMBL" id="CAJMWS010000075">
    <property type="protein sequence ID" value="CAE6355893.1"/>
    <property type="molecule type" value="Genomic_DNA"/>
</dbReference>
<keyword evidence="11" id="KW-0732">Signal</keyword>
<dbReference type="Pfam" id="PF25577">
    <property type="entry name" value="TPR_TAF2_C"/>
    <property type="match status" value="1"/>
</dbReference>
<feature type="domain" description="Bromo" evidence="12">
    <location>
        <begin position="2106"/>
        <end position="2172"/>
    </location>
</feature>
<feature type="chain" id="PRO_5034137287" description="Transcription initiation factor TFIID subunit 2" evidence="11">
    <location>
        <begin position="18"/>
        <end position="2211"/>
    </location>
</feature>
<proteinExistence type="inferred from homology"/>
<dbReference type="OrthoDB" id="381190at2759"/>
<evidence type="ECO:0000259" key="12">
    <source>
        <dbReference type="PROSITE" id="PS50014"/>
    </source>
</evidence>
<dbReference type="Pfam" id="PF00439">
    <property type="entry name" value="Bromodomain"/>
    <property type="match status" value="3"/>
</dbReference>
<feature type="compositionally biased region" description="Polar residues" evidence="10">
    <location>
        <begin position="1864"/>
        <end position="1876"/>
    </location>
</feature>
<dbReference type="Gene3D" id="1.20.920.10">
    <property type="entry name" value="Bromodomain-like"/>
    <property type="match status" value="3"/>
</dbReference>
<comment type="similarity">
    <text evidence="2">Belongs to the TAF2 family.</text>
</comment>
<dbReference type="InterPro" id="IPR027268">
    <property type="entry name" value="Peptidase_M4/M1_CTD_sf"/>
</dbReference>
<feature type="compositionally biased region" description="Polar residues" evidence="10">
    <location>
        <begin position="1411"/>
        <end position="1424"/>
    </location>
</feature>
<keyword evidence="5 8" id="KW-0103">Bromodomain</keyword>
<sequence>MLFRTFSALLAATATLALPLEKRDVGIEKCTKRTSGYLSGPGNQKFAISKDGKHVVYAGSGKGGLKVEFQECTPNFTKYPNSGDGPYVGHIYVPKVKKCLHVPSYNPGKTYQLLLEDCYYSDDSGQFAYSFLQKGSDYYWSGATMGDGSLIQGDDTGCTEGLYGYQGDAGSARTKGYSTVACATGSNVDIGKKSAHGYTELTIVPLSRDLRTLHLHARCDVHNVSVCVAPGSESIRADFVHHDPTQAVTVSDPTDVHLHPELKRKLFAAGAEADEGELSIAIPPSFSLHPSNAPVDVQVSSDRPDIPPFVLVIEYSIHDPAHGLEFVLPNESHPNFVPHVFTSPSTSDTARCWVPCLDNLWERSTWELVLIAPHSLERQSSQQPDAMQLDQPPPEPEPEFPVVAVASAELTQVIVHPNDSSKRIHLFSQPLPTSVQHIAFAIGPFISHLVPDPTTSDPTATTTTPTPIRTYALPSTPSATLELATTSAPLRPAMSFYTTEYGSYPFGTLSVVFLPTVPSTTSYDCAGLVLLPSALLHSPAHIDAEFDARLALAHALAAQWAGVHIIPRTPSDAWLVLGLQGYVAGLCIRKMMGNNEWRYRLKVDAARCVALDDGSFPPISRPTCARAFVRLKAPLVLHTLDRILSAHGGLGRVLPKIFLSALSGELAQNALGTTAFVRMCRRLGGGNSGNSGSGGGGGGVGGEVRVWARQWIYGSGSPRFYVSAGFSRKKMAVELVVEQRCLAWERNNPSNGTPVNPDYNPVKSFEGQMTVRIHEADGTPYEHILDLRDGRTRFEVPFNTKYKRVRRRRRGEVPVILETANGTTTSAGATGVDGEQELIVGGGAVFEYAPWEDPSSRAAWHVEEFEDAEPAPHTGPIPFNPNSGAAAGNEETAYEWIRLDPEMMWVARTELKQSGVMWASQLARERDVGAQMEAIWAFGGGGEGLGPAAGTGLCGGLAYGTGSLAVGVNGPGSSISGSVVTSPGLYSSFGSIASSGAVSTALCQTVLVPAYFFRVRCAAARALASQGAPGLFHLLKIWTKWCYEPDSNNGNGGDGFAQRFIPRPNDFSDFQEYFVRKAVITALAQLRDGASGTGAWLGGALVRGTIVDQLVYNDNNGNMYADDMYIATLISALGTALIPPDLSERNELAHNHTVEMEMEEAMRRQMEEEENAEVLRRAVMQVERYRARDRLVPSRHNVISIAAIQWYLTIMMSGLVSNDPRLFLAYSQEANAIGLRTAAMDALLLMKWWRTKALIQYIFAVVAHDPSREVRRHVARSIVTTLAVLHAVGDVRPAGRDEPLLVVEDDSGAPKDKAKKGEGDMLVKALKKEVGRSKQLRDSIMPIMLDPGVDHEVRWCMLKLADLIYRPAEEPHVKIKIHIPPTPISETPPPPLPVSTPAPLVLPKKPVPPSARQTPTTLKLNLSGTLPKLKLHSPRTSAGPLPPLVPPVAPSPLAFESTPGKNGIPLPEPEPRPERAPVPAPAPAPVREPVAQRKEPTPQPTLQPVVRPRPVIAEPKAVARLSPEQASIPLPRPKKVKPAAPIHQGMNKTTHAHCKAVLNALHRNPHAAVFRLPVDPVRDNAPDYFAVIKHPMDLSTIKAKLDNKIYKDRAEFENDFKLMIQNAKIYNAPLSFVFNEAIALEKAFNDRWTKIDASASAAQALEMEISGPIASSSKPSKPPSKPTLFNVPAPPTPTNPPTNRKLSLLAGASPGGPLETPTRVKVKPKMLPGMDTTPRPKSKEPAQPPVTPSPVDQKSKTPKIKLITRTPKPAPTPQRVASPAPPPRAPSPPPPPPPPPPDPVSNDDTHLDDLLLEEVLAIETETEMKKGKEKAATQPPAPIPPPKPTPAPSSSAPPKSMKIGKTTFKISRANTPSGGSTEKKSRPSTPSVDVHSDRERTPAVTTKVRIVKGPEGSSKPAVSVTQKRKDAGPHVHREKPAPSDPFLSPLGAGPKGKAKDTAPPAPPPPTAAPPTPAAPAPSPAASSSSQKIDVKRCERVLASLRRAENAFIFERPVDPIKDGCPTYLDEIKHPMDLGTMSTKLRNGKYRTMNDFKSDVELIVSNCRAFNPPGTFPVLAADALEAVFKRDRRALVSMVDKLCEQPCAVWFLVPVDPVQQNVPDYHDIIPKRDARDLSLIKSNIENGKYDSLEALTADVYLMQANAVKFNGEYSNVAADARTFITSFETALAAFKRKRKGPEVHGGSSGTKKQKLY</sequence>
<feature type="compositionally biased region" description="Pro residues" evidence="10">
    <location>
        <begin position="1959"/>
        <end position="1978"/>
    </location>
</feature>
<keyword evidence="4" id="KW-0805">Transcription regulation</keyword>
<dbReference type="GO" id="GO:0000976">
    <property type="term" value="F:transcription cis-regulatory region binding"/>
    <property type="evidence" value="ECO:0007669"/>
    <property type="project" value="TreeGrafter"/>
</dbReference>
<dbReference type="CDD" id="cd09839">
    <property type="entry name" value="M1_like_TAF2"/>
    <property type="match status" value="1"/>
</dbReference>
<evidence type="ECO:0000256" key="5">
    <source>
        <dbReference type="ARBA" id="ARBA00023117"/>
    </source>
</evidence>
<feature type="compositionally biased region" description="Pro residues" evidence="10">
    <location>
        <begin position="1476"/>
        <end position="1486"/>
    </location>
</feature>
<dbReference type="InterPro" id="IPR037813">
    <property type="entry name" value="TAF2"/>
</dbReference>
<dbReference type="InterPro" id="IPR057991">
    <property type="entry name" value="TPR_TAF2_C"/>
</dbReference>
<organism evidence="13 14">
    <name type="scientific">Rhizoctonia solani</name>
    <dbReference type="NCBI Taxonomy" id="456999"/>
    <lineage>
        <taxon>Eukaryota</taxon>
        <taxon>Fungi</taxon>
        <taxon>Dikarya</taxon>
        <taxon>Basidiomycota</taxon>
        <taxon>Agaricomycotina</taxon>
        <taxon>Agaricomycetes</taxon>
        <taxon>Cantharellales</taxon>
        <taxon>Ceratobasidiaceae</taxon>
        <taxon>Rhizoctonia</taxon>
    </lineage>
</organism>
<accession>A0A8H2ZVP8</accession>
<keyword evidence="9" id="KW-0175">Coiled coil</keyword>
<dbReference type="SMART" id="SM00297">
    <property type="entry name" value="BROMO"/>
    <property type="match status" value="3"/>
</dbReference>
<dbReference type="CDD" id="cd04369">
    <property type="entry name" value="Bromodomain"/>
    <property type="match status" value="1"/>
</dbReference>
<reference evidence="13" key="1">
    <citation type="submission" date="2021-01" db="EMBL/GenBank/DDBJ databases">
        <authorList>
            <person name="Kaushik A."/>
        </authorList>
    </citation>
    <scope>NUCLEOTIDE SEQUENCE</scope>
    <source>
        <strain evidence="13">AG1-1C</strain>
    </source>
</reference>
<dbReference type="SUPFAM" id="SSF55486">
    <property type="entry name" value="Metalloproteases ('zincins'), catalytic domain"/>
    <property type="match status" value="1"/>
</dbReference>
<evidence type="ECO:0000256" key="1">
    <source>
        <dbReference type="ARBA" id="ARBA00004123"/>
    </source>
</evidence>
<comment type="subcellular location">
    <subcellularLocation>
        <location evidence="1">Nucleus</location>
    </subcellularLocation>
</comment>
<dbReference type="InterPro" id="IPR057345">
    <property type="entry name" value="Ig-like_TAF2"/>
</dbReference>
<dbReference type="InterPro" id="IPR001487">
    <property type="entry name" value="Bromodomain"/>
</dbReference>
<name>A0A8H2ZVP8_9AGAM</name>
<evidence type="ECO:0000256" key="7">
    <source>
        <dbReference type="ARBA" id="ARBA00023242"/>
    </source>
</evidence>
<evidence type="ECO:0000313" key="14">
    <source>
        <dbReference type="Proteomes" id="UP000663846"/>
    </source>
</evidence>
<evidence type="ECO:0000256" key="2">
    <source>
        <dbReference type="ARBA" id="ARBA00010937"/>
    </source>
</evidence>
<dbReference type="InterPro" id="IPR042097">
    <property type="entry name" value="Aminopeptidase_N-like_N_sf"/>
</dbReference>
<keyword evidence="7" id="KW-0539">Nucleus</keyword>
<dbReference type="Proteomes" id="UP000663846">
    <property type="component" value="Unassembled WGS sequence"/>
</dbReference>
<dbReference type="GO" id="GO:0016251">
    <property type="term" value="F:RNA polymerase II general transcription initiation factor activity"/>
    <property type="evidence" value="ECO:0007669"/>
    <property type="project" value="TreeGrafter"/>
</dbReference>
<dbReference type="PROSITE" id="PS50014">
    <property type="entry name" value="BROMODOMAIN_2"/>
    <property type="match status" value="3"/>
</dbReference>